<evidence type="ECO:0000313" key="8">
    <source>
        <dbReference type="EMBL" id="KAK4094769.1"/>
    </source>
</evidence>
<reference evidence="8" key="4">
    <citation type="submission" date="2023-11" db="EMBL/GenBank/DDBJ databases">
        <authorList>
            <person name="Beijen E."/>
            <person name="Ohm R.A."/>
        </authorList>
    </citation>
    <scope>NUCLEOTIDE SEQUENCE</scope>
    <source>
        <strain evidence="8">CBS 150709</strain>
    </source>
</reference>
<dbReference type="Gene3D" id="1.25.40.120">
    <property type="entry name" value="Protein prenylyltransferase"/>
    <property type="match status" value="1"/>
</dbReference>
<evidence type="ECO:0000313" key="13">
    <source>
        <dbReference type="Proteomes" id="UP000245956"/>
    </source>
</evidence>
<dbReference type="GeneID" id="28888778"/>
<dbReference type="STRING" id="33203.A0A179HFE6"/>
<evidence type="ECO:0000313" key="11">
    <source>
        <dbReference type="EMBL" id="PWI67259.1"/>
    </source>
</evidence>
<evidence type="ECO:0000313" key="9">
    <source>
        <dbReference type="EMBL" id="OAQ80405.1"/>
    </source>
</evidence>
<evidence type="ECO:0000256" key="5">
    <source>
        <dbReference type="ARBA" id="ARBA00047658"/>
    </source>
</evidence>
<dbReference type="PANTHER" id="PTHR11129:SF2">
    <property type="entry name" value="GERANYLGERANYL TRANSFERASE TYPE-2 SUBUNIT ALPHA"/>
    <property type="match status" value="1"/>
</dbReference>
<feature type="compositionally biased region" description="Low complexity" evidence="7">
    <location>
        <begin position="86"/>
        <end position="99"/>
    </location>
</feature>
<dbReference type="Proteomes" id="UP001287286">
    <property type="component" value="Unassembled WGS sequence"/>
</dbReference>
<dbReference type="Proteomes" id="UP000078340">
    <property type="component" value="Unassembled WGS sequence"/>
</dbReference>
<dbReference type="InterPro" id="IPR002088">
    <property type="entry name" value="Prenyl_trans_a"/>
</dbReference>
<reference evidence="11" key="1">
    <citation type="submission" date="2015-05" db="EMBL/GenBank/DDBJ databases">
        <authorList>
            <person name="Wang D.B."/>
            <person name="Wang M."/>
        </authorList>
    </citation>
    <scope>NUCLEOTIDE SEQUENCE</scope>
    <source>
        <strain evidence="11">36-1</strain>
    </source>
</reference>
<keyword evidence="4" id="KW-0677">Repeat</keyword>
<comment type="similarity">
    <text evidence="1 6">Belongs to the protein prenyltransferase subunit alpha family.</text>
</comment>
<keyword evidence="2 6" id="KW-0637">Prenyltransferase</keyword>
<dbReference type="GO" id="GO:0005968">
    <property type="term" value="C:Rab-protein geranylgeranyltransferase complex"/>
    <property type="evidence" value="ECO:0007669"/>
    <property type="project" value="TreeGrafter"/>
</dbReference>
<dbReference type="Pfam" id="PF01239">
    <property type="entry name" value="PPTA"/>
    <property type="match status" value="5"/>
</dbReference>
<proteinExistence type="inferred from homology"/>
<dbReference type="AlphaFoldDB" id="A0A179HFE6"/>
<comment type="function">
    <text evidence="6">Catalyzes the transfer of a geranyl-geranyl moiety from geranyl-geranyl pyrophosphate to cysteines occuring in specific C-terminal amino acid sequences.</text>
</comment>
<dbReference type="EMBL" id="LSBI01000006">
    <property type="protein sequence ID" value="OAQ88189.1"/>
    <property type="molecule type" value="Genomic_DNA"/>
</dbReference>
<dbReference type="PROSITE" id="PS51147">
    <property type="entry name" value="PFTA"/>
    <property type="match status" value="5"/>
</dbReference>
<evidence type="ECO:0000256" key="2">
    <source>
        <dbReference type="ARBA" id="ARBA00022602"/>
    </source>
</evidence>
<evidence type="ECO:0000256" key="7">
    <source>
        <dbReference type="SAM" id="MobiDB-lite"/>
    </source>
</evidence>
<evidence type="ECO:0000313" key="10">
    <source>
        <dbReference type="EMBL" id="OAQ88189.1"/>
    </source>
</evidence>
<dbReference type="SUPFAM" id="SSF48439">
    <property type="entry name" value="Protein prenylyltransferase"/>
    <property type="match status" value="1"/>
</dbReference>
<dbReference type="EMBL" id="LSBH01000004">
    <property type="protein sequence ID" value="OAQ80405.1"/>
    <property type="molecule type" value="Genomic_DNA"/>
</dbReference>
<dbReference type="Proteomes" id="UP000245956">
    <property type="component" value="Unassembled WGS sequence"/>
</dbReference>
<dbReference type="PANTHER" id="PTHR11129">
    <property type="entry name" value="PROTEIN FARNESYLTRANSFERASE ALPHA SUBUNIT/RAB GERANYLGERANYL TRANSFERASE ALPHA SUBUNIT"/>
    <property type="match status" value="1"/>
</dbReference>
<name>A0A179HFE6_PURLI</name>
<dbReference type="OrthoDB" id="1658at2759"/>
<evidence type="ECO:0000256" key="1">
    <source>
        <dbReference type="ARBA" id="ARBA00006734"/>
    </source>
</evidence>
<dbReference type="Proteomes" id="UP000078240">
    <property type="component" value="Unassembled WGS sequence"/>
</dbReference>
<keyword evidence="14" id="KW-1185">Reference proteome</keyword>
<evidence type="ECO:0000256" key="3">
    <source>
        <dbReference type="ARBA" id="ARBA00022679"/>
    </source>
</evidence>
<organism evidence="10 12">
    <name type="scientific">Purpureocillium lilacinum</name>
    <name type="common">Paecilomyces lilacinus</name>
    <dbReference type="NCBI Taxonomy" id="33203"/>
    <lineage>
        <taxon>Eukaryota</taxon>
        <taxon>Fungi</taxon>
        <taxon>Dikarya</taxon>
        <taxon>Ascomycota</taxon>
        <taxon>Pezizomycotina</taxon>
        <taxon>Sordariomycetes</taxon>
        <taxon>Hypocreomycetidae</taxon>
        <taxon>Hypocreales</taxon>
        <taxon>Ophiocordycipitaceae</taxon>
        <taxon>Purpureocillium</taxon>
    </lineage>
</organism>
<comment type="catalytic activity">
    <reaction evidence="5 6">
        <text>geranylgeranyl diphosphate + L-cysteinyl-[protein] = S-geranylgeranyl-L-cysteinyl-[protein] + diphosphate</text>
        <dbReference type="Rhea" id="RHEA:21240"/>
        <dbReference type="Rhea" id="RHEA-COMP:10131"/>
        <dbReference type="Rhea" id="RHEA-COMP:11537"/>
        <dbReference type="ChEBI" id="CHEBI:29950"/>
        <dbReference type="ChEBI" id="CHEBI:33019"/>
        <dbReference type="ChEBI" id="CHEBI:57533"/>
        <dbReference type="ChEBI" id="CHEBI:86021"/>
        <dbReference type="EC" id="2.5.1.60"/>
    </reaction>
</comment>
<sequence length="386" mass="44462">MTSHGVARTAFRPRTQEQLQQDLLKISKYRNLEDGLRQRVKDGLFDRETFQLTSQLLRLNPEYYTVWNARRRCMNLTILSQSASSSTPSLTQASASLATRTQPSQTPSPDGPAEATMSPDSHSIRAELLFTVPLLIEFPKCYWIWKYRLWVLSQAIDRLPVDAARAIWEDELGLVAKMLDKDRRNFHAWGYRRHVVAQLESLIPAGHSMVESEFEYTTKMISKDLSNFSAWHNRSQLIPRLLKEREADDEAREAFLETELELVNEGLNVGPEDQSLWYYHGYLVSNMAEASGMAAITPHLSLADRRSHLISQIGNVRDLLEDYSDMKTIYEALVEYTVLVGRLENRQLLGEERVDVQVWLEKLRLLDPKRNGRWGDLERQLGLNDG</sequence>
<evidence type="ECO:0000313" key="12">
    <source>
        <dbReference type="Proteomes" id="UP000078340"/>
    </source>
</evidence>
<dbReference type="OMA" id="RKFPKCY"/>
<evidence type="ECO:0000256" key="6">
    <source>
        <dbReference type="RuleBase" id="RU367120"/>
    </source>
</evidence>
<reference evidence="8 14" key="5">
    <citation type="journal article" date="2024" name="Microbiol. Resour. Announc.">
        <title>Genome annotations for the ascomycete fungi Trichoderma harzianum, Trichoderma aggressivum, and Purpureocillium lilacinum.</title>
        <authorList>
            <person name="Beijen E.P.W."/>
            <person name="Ohm R.A."/>
        </authorList>
    </citation>
    <scope>NUCLEOTIDE SEQUENCE [LARGE SCALE GENOMIC DNA]</scope>
    <source>
        <strain evidence="8 14">CBS 150709</strain>
    </source>
</reference>
<comment type="caution">
    <text evidence="10">The sequence shown here is derived from an EMBL/GenBank/DDBJ whole genome shotgun (WGS) entry which is preliminary data.</text>
</comment>
<protein>
    <recommendedName>
        <fullName evidence="6">Geranylgeranyl transferase type-2 subunit alpha</fullName>
        <ecNumber evidence="6">2.5.1.60</ecNumber>
    </recommendedName>
    <alternativeName>
        <fullName evidence="6">Geranylgeranyl transferase type II subunit alpha</fullName>
    </alternativeName>
</protein>
<keyword evidence="3 6" id="KW-0808">Transferase</keyword>
<dbReference type="EMBL" id="JAWRVI010000002">
    <property type="protein sequence ID" value="KAK4094769.1"/>
    <property type="molecule type" value="Genomic_DNA"/>
</dbReference>
<dbReference type="EMBL" id="LCWV01000019">
    <property type="protein sequence ID" value="PWI67259.1"/>
    <property type="molecule type" value="Genomic_DNA"/>
</dbReference>
<feature type="region of interest" description="Disordered" evidence="7">
    <location>
        <begin position="86"/>
        <end position="119"/>
    </location>
</feature>
<reference evidence="11 13" key="2">
    <citation type="journal article" date="2016" name="Front. Microbiol.">
        <title>Genome and transcriptome sequences reveal the specific parasitism of the nematophagous Purpureocillium lilacinum 36-1.</title>
        <authorList>
            <person name="Xie J."/>
            <person name="Li S."/>
            <person name="Mo C."/>
            <person name="Xiao X."/>
            <person name="Peng D."/>
            <person name="Wang G."/>
            <person name="Xiao Y."/>
        </authorList>
    </citation>
    <scope>NUCLEOTIDE SEQUENCE [LARGE SCALE GENOMIC DNA]</scope>
    <source>
        <strain evidence="11 13">36-1</strain>
    </source>
</reference>
<dbReference type="GO" id="GO:0004663">
    <property type="term" value="F:Rab geranylgeranyltransferase activity"/>
    <property type="evidence" value="ECO:0007669"/>
    <property type="project" value="UniProtKB-UniRule"/>
</dbReference>
<evidence type="ECO:0000313" key="14">
    <source>
        <dbReference type="Proteomes" id="UP001287286"/>
    </source>
</evidence>
<reference evidence="10 12" key="3">
    <citation type="submission" date="2016-02" db="EMBL/GenBank/DDBJ databases">
        <title>Biosynthesis of antibiotic leucinostatins and their inhibition on Phytophthora in bio-control Purpureocillium lilacinum.</title>
        <authorList>
            <person name="Wang G."/>
            <person name="Liu Z."/>
            <person name="Lin R."/>
            <person name="Li E."/>
            <person name="Mao Z."/>
            <person name="Ling J."/>
            <person name="Yin W."/>
            <person name="Xie B."/>
        </authorList>
    </citation>
    <scope>NUCLEOTIDE SEQUENCE [LARGE SCALE GENOMIC DNA]</scope>
    <source>
        <strain evidence="9">PLBJ-1</strain>
        <strain evidence="10">PLFJ-1</strain>
    </source>
</reference>
<dbReference type="GO" id="GO:0097354">
    <property type="term" value="P:prenylation"/>
    <property type="evidence" value="ECO:0007669"/>
    <property type="project" value="UniProtKB-UniRule"/>
</dbReference>
<evidence type="ECO:0000256" key="4">
    <source>
        <dbReference type="ARBA" id="ARBA00022737"/>
    </source>
</evidence>
<dbReference type="KEGG" id="plj:28888778"/>
<accession>A0A179HFE6</accession>
<gene>
    <name evidence="11" type="ORF">PCL_03027</name>
    <name evidence="8" type="ORF">Purlil1_465</name>
    <name evidence="9" type="ORF">VFPBJ_05990</name>
    <name evidence="10" type="ORF">VFPFJ_06654</name>
</gene>
<dbReference type="EC" id="2.5.1.60" evidence="6"/>